<feature type="domain" description="DH" evidence="2">
    <location>
        <begin position="39"/>
        <end position="220"/>
    </location>
</feature>
<name>A0A1X2I8T3_9FUNG</name>
<dbReference type="Pfam" id="PF00621">
    <property type="entry name" value="RhoGEF"/>
    <property type="match status" value="1"/>
</dbReference>
<dbReference type="OrthoDB" id="6244550at2759"/>
<feature type="region of interest" description="Disordered" evidence="1">
    <location>
        <begin position="759"/>
        <end position="795"/>
    </location>
</feature>
<dbReference type="Proteomes" id="UP000193560">
    <property type="component" value="Unassembled WGS sequence"/>
</dbReference>
<evidence type="ECO:0000256" key="1">
    <source>
        <dbReference type="SAM" id="MobiDB-lite"/>
    </source>
</evidence>
<dbReference type="PANTHER" id="PTHR22834:SF20">
    <property type="entry name" value="SH3 DOMAIN-CONTAINING PROTEIN"/>
    <property type="match status" value="1"/>
</dbReference>
<dbReference type="InterPro" id="IPR000219">
    <property type="entry name" value="DH_dom"/>
</dbReference>
<dbReference type="SUPFAM" id="SSF50729">
    <property type="entry name" value="PH domain-like"/>
    <property type="match status" value="1"/>
</dbReference>
<dbReference type="EMBL" id="MCGE01000020">
    <property type="protein sequence ID" value="ORZ11859.1"/>
    <property type="molecule type" value="Genomic_DNA"/>
</dbReference>
<dbReference type="InterPro" id="IPR035899">
    <property type="entry name" value="DBL_dom_sf"/>
</dbReference>
<proteinExistence type="predicted"/>
<evidence type="ECO:0000259" key="2">
    <source>
        <dbReference type="PROSITE" id="PS50010"/>
    </source>
</evidence>
<feature type="compositionally biased region" description="Pro residues" evidence="1">
    <location>
        <begin position="766"/>
        <end position="780"/>
    </location>
</feature>
<evidence type="ECO:0000313" key="3">
    <source>
        <dbReference type="EMBL" id="ORZ11859.1"/>
    </source>
</evidence>
<sequence length="928" mass="102034">MSSILSASTVTSSSSKAFSLSSTTSTSSTQYSAMSGAKTSQILLSDLLDSEATYINDLKIIDSKIAPLWMKQTTQAAPDFTELIKNIRDIILANKRFYMKLTKFVGNAHAARELGNILLQWVTDLEVPYSNYARSYIPNLNDREDILANRSITQLLKELSRAASYNISLDSLFSAPIQHLKYYQDFYKMFLNAEPNHPNSNDFIKASHYLEAILTISQEHLASNSMVSAVPPSIYTQPKSSTSTYKSTEKKKSFIGQDEDFFSYYTEAGELSPQGSYSDDRDSTLDDYGPSFVDNGYYAHDVKEYPAGGDDDLSTIQPRTVKILDAVPSEPKLATVVASTTTSSSPKATVDRSAQVQMTYIQPTTAKVIVLGDESIDDDLQQENNMSTTSHTKKTSESAPAPKATPILTPAKTPAPSPKPAPSFSQTGTVGATSTTPPPQKSLSPASNEPARPISPRAVQVQQAVNPVAAMQAVPQKTNDYFGISSNENTTKPHPARKESVNTNLPERSSSATPGATILPRTSSIKGSARNTGSTTPSTQQSTPPTKPNGGQSPILAHPHSPLSSAHTQPIGNVRSPQQVHALPLLRSSSLKSTEHLDHSTLPPRKDSNNPRPISSRSTKSPTMTPRQQQNSPQINAQYQQPQAPQPDDDQQNSVRQVIYSNNLCEVFHWKDQSWYAVDGQCTVQVRLTFGGRSNLAVQLQPSGQLYLNVWILPSMVVSQPSPTDISVSATMMEQQENYLIHFTHPTDASNLLAMLHRMHHESSRQPPPSSSSAVAPPPVTSASPLQRKQQPPRQMIRPEMAAVELRDDTPSVEDVPQTLKPVFQCKCKLFVQNETSKWNPMGSTAMRISHQLPSQKTHIYIEDDKNNLINSILRSGNVERLANKRITFLLSDTNDKSSMVYMIQLKDEQTGNKVFDYLKTQNAAHGW</sequence>
<feature type="compositionally biased region" description="Polar residues" evidence="1">
    <location>
        <begin position="424"/>
        <end position="447"/>
    </location>
</feature>
<dbReference type="SUPFAM" id="SSF48065">
    <property type="entry name" value="DBL homology domain (DH-domain)"/>
    <property type="match status" value="1"/>
</dbReference>
<feature type="compositionally biased region" description="Polar residues" evidence="1">
    <location>
        <begin position="562"/>
        <end position="572"/>
    </location>
</feature>
<reference evidence="3 4" key="1">
    <citation type="submission" date="2016-07" db="EMBL/GenBank/DDBJ databases">
        <title>Pervasive Adenine N6-methylation of Active Genes in Fungi.</title>
        <authorList>
            <consortium name="DOE Joint Genome Institute"/>
            <person name="Mondo S.J."/>
            <person name="Dannebaum R.O."/>
            <person name="Kuo R.C."/>
            <person name="Labutti K."/>
            <person name="Haridas S."/>
            <person name="Kuo A."/>
            <person name="Salamov A."/>
            <person name="Ahrendt S.R."/>
            <person name="Lipzen A."/>
            <person name="Sullivan W."/>
            <person name="Andreopoulos W.B."/>
            <person name="Clum A."/>
            <person name="Lindquist E."/>
            <person name="Daum C."/>
            <person name="Ramamoorthy G.K."/>
            <person name="Gryganskyi A."/>
            <person name="Culley D."/>
            <person name="Magnuson J.K."/>
            <person name="James T.Y."/>
            <person name="O'Malley M.A."/>
            <person name="Stajich J.E."/>
            <person name="Spatafora J.W."/>
            <person name="Visel A."/>
            <person name="Grigoriev I.V."/>
        </authorList>
    </citation>
    <scope>NUCLEOTIDE SEQUENCE [LARGE SCALE GENOMIC DNA]</scope>
    <source>
        <strain evidence="3 4">NRRL 1336</strain>
    </source>
</reference>
<dbReference type="InterPro" id="IPR011993">
    <property type="entry name" value="PH-like_dom_sf"/>
</dbReference>
<protein>
    <recommendedName>
        <fullName evidence="2">DH domain-containing protein</fullName>
    </recommendedName>
</protein>
<evidence type="ECO:0000313" key="4">
    <source>
        <dbReference type="Proteomes" id="UP000193560"/>
    </source>
</evidence>
<gene>
    <name evidence="3" type="ORF">BCR42DRAFT_97134</name>
</gene>
<feature type="compositionally biased region" description="Polar residues" evidence="1">
    <location>
        <begin position="610"/>
        <end position="636"/>
    </location>
</feature>
<feature type="compositionally biased region" description="Basic and acidic residues" evidence="1">
    <location>
        <begin position="593"/>
        <end position="609"/>
    </location>
</feature>
<comment type="caution">
    <text evidence="3">The sequence shown here is derived from an EMBL/GenBank/DDBJ whole genome shotgun (WGS) entry which is preliminary data.</text>
</comment>
<organism evidence="3 4">
    <name type="scientific">Absidia repens</name>
    <dbReference type="NCBI Taxonomy" id="90262"/>
    <lineage>
        <taxon>Eukaryota</taxon>
        <taxon>Fungi</taxon>
        <taxon>Fungi incertae sedis</taxon>
        <taxon>Mucoromycota</taxon>
        <taxon>Mucoromycotina</taxon>
        <taxon>Mucoromycetes</taxon>
        <taxon>Mucorales</taxon>
        <taxon>Cunninghamellaceae</taxon>
        <taxon>Absidia</taxon>
    </lineage>
</organism>
<dbReference type="GO" id="GO:0031991">
    <property type="term" value="P:regulation of actomyosin contractile ring contraction"/>
    <property type="evidence" value="ECO:0007669"/>
    <property type="project" value="TreeGrafter"/>
</dbReference>
<keyword evidence="4" id="KW-1185">Reference proteome</keyword>
<dbReference type="PANTHER" id="PTHR22834">
    <property type="entry name" value="NUCLEAR FUSION PROTEIN FUS2"/>
    <property type="match status" value="1"/>
</dbReference>
<feature type="region of interest" description="Disordered" evidence="1">
    <location>
        <begin position="588"/>
        <end position="652"/>
    </location>
</feature>
<dbReference type="Gene3D" id="2.30.29.30">
    <property type="entry name" value="Pleckstrin-homology domain (PH domain)/Phosphotyrosine-binding domain (PTB)"/>
    <property type="match status" value="2"/>
</dbReference>
<dbReference type="Gene3D" id="1.20.900.10">
    <property type="entry name" value="Dbl homology (DH) domain"/>
    <property type="match status" value="1"/>
</dbReference>
<dbReference type="AlphaFoldDB" id="A0A1X2I8T3"/>
<dbReference type="InterPro" id="IPR051492">
    <property type="entry name" value="Dynamin-Rho_GEF"/>
</dbReference>
<dbReference type="GO" id="GO:0005085">
    <property type="term" value="F:guanyl-nucleotide exchange factor activity"/>
    <property type="evidence" value="ECO:0007669"/>
    <property type="project" value="InterPro"/>
</dbReference>
<dbReference type="STRING" id="90262.A0A1X2I8T3"/>
<feature type="compositionally biased region" description="Polar residues" evidence="1">
    <location>
        <begin position="501"/>
        <end position="533"/>
    </location>
</feature>
<feature type="region of interest" description="Disordered" evidence="1">
    <location>
        <begin position="376"/>
        <end position="452"/>
    </location>
</feature>
<feature type="region of interest" description="Disordered" evidence="1">
    <location>
        <begin position="480"/>
        <end position="572"/>
    </location>
</feature>
<accession>A0A1X2I8T3</accession>
<dbReference type="GO" id="GO:0032955">
    <property type="term" value="P:regulation of division septum assembly"/>
    <property type="evidence" value="ECO:0007669"/>
    <property type="project" value="TreeGrafter"/>
</dbReference>
<feature type="compositionally biased region" description="Low complexity" evidence="1">
    <location>
        <begin position="534"/>
        <end position="544"/>
    </location>
</feature>
<dbReference type="PROSITE" id="PS50010">
    <property type="entry name" value="DH_2"/>
    <property type="match status" value="1"/>
</dbReference>
<dbReference type="GO" id="GO:0005737">
    <property type="term" value="C:cytoplasm"/>
    <property type="evidence" value="ECO:0007669"/>
    <property type="project" value="TreeGrafter"/>
</dbReference>